<reference evidence="9 10" key="1">
    <citation type="submission" date="2021-03" db="EMBL/GenBank/DDBJ databases">
        <title>novel species isolated from a fishpond in China.</title>
        <authorList>
            <person name="Lu H."/>
            <person name="Cai Z."/>
        </authorList>
    </citation>
    <scope>NUCLEOTIDE SEQUENCE [LARGE SCALE GENOMIC DNA]</scope>
    <source>
        <strain evidence="9 10">H41</strain>
    </source>
</reference>
<evidence type="ECO:0000313" key="9">
    <source>
        <dbReference type="EMBL" id="MBN7812936.1"/>
    </source>
</evidence>
<dbReference type="InterPro" id="IPR029044">
    <property type="entry name" value="Nucleotide-diphossugar_trans"/>
</dbReference>
<keyword evidence="6 7" id="KW-0472">Membrane</keyword>
<name>A0ABS3C8P6_9BACT</name>
<dbReference type="InterPro" id="IPR001173">
    <property type="entry name" value="Glyco_trans_2-like"/>
</dbReference>
<dbReference type="PANTHER" id="PTHR48090">
    <property type="entry name" value="UNDECAPRENYL-PHOSPHATE 4-DEOXY-4-FORMAMIDO-L-ARABINOSE TRANSFERASE-RELATED"/>
    <property type="match status" value="1"/>
</dbReference>
<feature type="domain" description="Glycosyltransferase 2-like" evidence="8">
    <location>
        <begin position="4"/>
        <end position="140"/>
    </location>
</feature>
<keyword evidence="10" id="KW-1185">Reference proteome</keyword>
<keyword evidence="4 7" id="KW-0812">Transmembrane</keyword>
<dbReference type="EMBL" id="JAFKCT010000009">
    <property type="protein sequence ID" value="MBN7812936.1"/>
    <property type="molecule type" value="Genomic_DNA"/>
</dbReference>
<evidence type="ECO:0000256" key="2">
    <source>
        <dbReference type="ARBA" id="ARBA00022676"/>
    </source>
</evidence>
<dbReference type="SUPFAM" id="SSF53448">
    <property type="entry name" value="Nucleotide-diphospho-sugar transferases"/>
    <property type="match status" value="1"/>
</dbReference>
<evidence type="ECO:0000256" key="3">
    <source>
        <dbReference type="ARBA" id="ARBA00022679"/>
    </source>
</evidence>
<dbReference type="RefSeq" id="WP_206579708.1">
    <property type="nucleotide sequence ID" value="NZ_JAFKCT010000009.1"/>
</dbReference>
<organism evidence="9 10">
    <name type="scientific">Algoriphagus oliviformis</name>
    <dbReference type="NCBI Taxonomy" id="2811231"/>
    <lineage>
        <taxon>Bacteria</taxon>
        <taxon>Pseudomonadati</taxon>
        <taxon>Bacteroidota</taxon>
        <taxon>Cytophagia</taxon>
        <taxon>Cytophagales</taxon>
        <taxon>Cyclobacteriaceae</taxon>
        <taxon>Algoriphagus</taxon>
    </lineage>
</organism>
<dbReference type="Pfam" id="PF00535">
    <property type="entry name" value="Glycos_transf_2"/>
    <property type="match status" value="1"/>
</dbReference>
<keyword evidence="2" id="KW-0328">Glycosyltransferase</keyword>
<keyword evidence="5 7" id="KW-1133">Transmembrane helix</keyword>
<comment type="caution">
    <text evidence="9">The sequence shown here is derived from an EMBL/GenBank/DDBJ whole genome shotgun (WGS) entry which is preliminary data.</text>
</comment>
<evidence type="ECO:0000259" key="8">
    <source>
        <dbReference type="Pfam" id="PF00535"/>
    </source>
</evidence>
<evidence type="ECO:0000256" key="7">
    <source>
        <dbReference type="SAM" id="Phobius"/>
    </source>
</evidence>
<proteinExistence type="predicted"/>
<feature type="transmembrane region" description="Helical" evidence="7">
    <location>
        <begin position="258"/>
        <end position="283"/>
    </location>
</feature>
<comment type="subcellular location">
    <subcellularLocation>
        <location evidence="1">Membrane</location>
        <topology evidence="1">Multi-pass membrane protein</topology>
    </subcellularLocation>
</comment>
<evidence type="ECO:0000256" key="1">
    <source>
        <dbReference type="ARBA" id="ARBA00004141"/>
    </source>
</evidence>
<evidence type="ECO:0000313" key="10">
    <source>
        <dbReference type="Proteomes" id="UP000664317"/>
    </source>
</evidence>
<evidence type="ECO:0000256" key="4">
    <source>
        <dbReference type="ARBA" id="ARBA00022692"/>
    </source>
</evidence>
<accession>A0ABS3C8P6</accession>
<dbReference type="InterPro" id="IPR050256">
    <property type="entry name" value="Glycosyltransferase_2"/>
</dbReference>
<dbReference type="Proteomes" id="UP000664317">
    <property type="component" value="Unassembled WGS sequence"/>
</dbReference>
<feature type="transmembrane region" description="Helical" evidence="7">
    <location>
        <begin position="225"/>
        <end position="246"/>
    </location>
</feature>
<evidence type="ECO:0000256" key="6">
    <source>
        <dbReference type="ARBA" id="ARBA00023136"/>
    </source>
</evidence>
<dbReference type="PANTHER" id="PTHR48090:SF1">
    <property type="entry name" value="PROPHAGE BACTOPRENOL GLUCOSYL TRANSFERASE HOMOLOG"/>
    <property type="match status" value="1"/>
</dbReference>
<protein>
    <submittedName>
        <fullName evidence="9">Glycosyltransferase family 2 protein</fullName>
    </submittedName>
</protein>
<sequence length="311" mass="34884">MYLSIVSPVFRAENILHQLVARIKTAVPVADFEIILVDDCSPDNSWQKITELAADHPEVSGIKLSRNFGQHYAITAGLDAAKGEWVVVMDCDLQDRPEEIPALLAKAKEGFDVVLARRANRQDGLLKRLSSRVFYRTLAWLTGSHQDETIANFGIYSKAVVREISNMRESIRYFPTMVRWVGFRQTVIDVVHAGNEGRQSSYNFKRLFNLALDIMLAYSDKPIRLTVKLGLLVALSGFVFACYTLFRYLHGDIIVAGYASLIISLWVLTGFVLVTLGMVGLYVGKTFEGVKSRPIYIVEKRTGGSSVDRKQ</sequence>
<dbReference type="CDD" id="cd04187">
    <property type="entry name" value="DPM1_like_bac"/>
    <property type="match status" value="1"/>
</dbReference>
<keyword evidence="3" id="KW-0808">Transferase</keyword>
<evidence type="ECO:0000256" key="5">
    <source>
        <dbReference type="ARBA" id="ARBA00022989"/>
    </source>
</evidence>
<gene>
    <name evidence="9" type="ORF">J0A68_18410</name>
</gene>
<dbReference type="Gene3D" id="3.90.550.10">
    <property type="entry name" value="Spore Coat Polysaccharide Biosynthesis Protein SpsA, Chain A"/>
    <property type="match status" value="1"/>
</dbReference>